<feature type="coiled-coil region" evidence="1">
    <location>
        <begin position="391"/>
        <end position="425"/>
    </location>
</feature>
<gene>
    <name evidence="2" type="ORF">HINF_LOCUS47677</name>
    <name evidence="3" type="ORF">HINF_LOCUS54482</name>
</gene>
<evidence type="ECO:0000256" key="1">
    <source>
        <dbReference type="SAM" id="Coils"/>
    </source>
</evidence>
<sequence length="1001" mass="110721">MLSSILLIFQRVAVRDELCVNNVLLNNNVYNYCKKQKSLNNIIVEKNLYITQKSNNIFIDTETTKQSVIQLTLNNINTKSFATFGFNQNNCNVQDSIINISVMFELVQGALICITCDVKLLNSTCVFIASGVQLSGILSESREIISIQQCFVQYRFQSYNSSGLVSIIASSLLFNITDCKLSGYNYINNNYSGYISANVVHSCAISISNFVVCAQNISQIEKDSASIMLNGSIIESCYLCDQLYVVYGICSQQLVFGFLLNGTSYCAYPFEYVNNECVCVEGYILNISACINILDNFNVIKNVTLAQQQQVLSMQTNLDQIKNDFLSIGQIIESNIVNNISVLEYKLQQHISDTNNQLSIQTNQLIKYSTELDLRIYNNISALNTIIRDINDTVENNMNTYNVIIKQMQNDIATLKQQIAKCISSTDDEYFTDSQKICTISLYVFRYNIKSITHQIAKQNFSDGFVFGAAQQISNAYIDIDDNIYYTIEPLFQSQVQFNNIIIQIGTQSTNSGQILTNSQSIIINQVKICSKANSTISVAVTHQLNILQKEINDISVVDLQISFGFVMSQGNICLIGVIKGTMNIVNYQVLGSYQSSGCVALGAMISQSSIINIHKLNFQPSSYNIGNESSYLISNSNSSQIYISNTTIVIGTIYTATIFCQIATTSTNYLQFGGVASQINSTQLNVNNLIYDTKLQYVSYNIANSGLLVGNSNFSLNQININDICLQSTVNSVTQFLQYGLLGMFEGRLFIESSSFIINSSGTSTKFGTIGILTELCINAQISNVQIYFTVKSNVGSYNSPLIGYQKAINCSIINVSIYNSTMNSSYYCGGLFGVTWNNITITNNSVIGSNFTCGSAVSGIICVISAKSNITIINQLINSCTLNSGDYAGAMVGTVELINQNGLQNPYIQINNFTLSNTNITCIKYAGGLVASVQTQSQFIFNSLIIRNIRVQGQYYGFLVGYNMYNSQFVIQSSQSQGENYVNGIKQINCDQLMNINGC</sequence>
<dbReference type="EMBL" id="CAXDID020000283">
    <property type="protein sequence ID" value="CAL6070465.1"/>
    <property type="molecule type" value="Genomic_DNA"/>
</dbReference>
<name>A0AA86QSN2_9EUKA</name>
<keyword evidence="1" id="KW-0175">Coiled coil</keyword>
<keyword evidence="4" id="KW-1185">Reference proteome</keyword>
<dbReference type="Proteomes" id="UP001642409">
    <property type="component" value="Unassembled WGS sequence"/>
</dbReference>
<proteinExistence type="predicted"/>
<organism evidence="2">
    <name type="scientific">Hexamita inflata</name>
    <dbReference type="NCBI Taxonomy" id="28002"/>
    <lineage>
        <taxon>Eukaryota</taxon>
        <taxon>Metamonada</taxon>
        <taxon>Diplomonadida</taxon>
        <taxon>Hexamitidae</taxon>
        <taxon>Hexamitinae</taxon>
        <taxon>Hexamita</taxon>
    </lineage>
</organism>
<reference evidence="3 4" key="2">
    <citation type="submission" date="2024-07" db="EMBL/GenBank/DDBJ databases">
        <authorList>
            <person name="Akdeniz Z."/>
        </authorList>
    </citation>
    <scope>NUCLEOTIDE SEQUENCE [LARGE SCALE GENOMIC DNA]</scope>
</reference>
<accession>A0AA86QSN2</accession>
<reference evidence="2" key="1">
    <citation type="submission" date="2023-06" db="EMBL/GenBank/DDBJ databases">
        <authorList>
            <person name="Kurt Z."/>
        </authorList>
    </citation>
    <scope>NUCLEOTIDE SEQUENCE</scope>
</reference>
<comment type="caution">
    <text evidence="2">The sequence shown here is derived from an EMBL/GenBank/DDBJ whole genome shotgun (WGS) entry which is preliminary data.</text>
</comment>
<evidence type="ECO:0000313" key="2">
    <source>
        <dbReference type="EMBL" id="CAI9960032.1"/>
    </source>
</evidence>
<evidence type="ECO:0000313" key="3">
    <source>
        <dbReference type="EMBL" id="CAL6070465.1"/>
    </source>
</evidence>
<dbReference type="AlphaFoldDB" id="A0AA86QSN2"/>
<protein>
    <submittedName>
        <fullName evidence="3">Hypothetical_protein</fullName>
    </submittedName>
</protein>
<dbReference type="EMBL" id="CATOUU010000927">
    <property type="protein sequence ID" value="CAI9960032.1"/>
    <property type="molecule type" value="Genomic_DNA"/>
</dbReference>
<dbReference type="Gene3D" id="2.160.20.110">
    <property type="match status" value="1"/>
</dbReference>
<evidence type="ECO:0000313" key="4">
    <source>
        <dbReference type="Proteomes" id="UP001642409"/>
    </source>
</evidence>